<name>A0A6P8D0K6_PUNGR</name>
<evidence type="ECO:0000256" key="1">
    <source>
        <dbReference type="SAM" id="MobiDB-lite"/>
    </source>
</evidence>
<feature type="region of interest" description="Disordered" evidence="1">
    <location>
        <begin position="300"/>
        <end position="330"/>
    </location>
</feature>
<dbReference type="PANTHER" id="PTHR44259">
    <property type="entry name" value="OS07G0183000 PROTEIN-RELATED"/>
    <property type="match status" value="1"/>
</dbReference>
<organism evidence="3 4">
    <name type="scientific">Punica granatum</name>
    <name type="common">Pomegranate</name>
    <dbReference type="NCBI Taxonomy" id="22663"/>
    <lineage>
        <taxon>Eukaryota</taxon>
        <taxon>Viridiplantae</taxon>
        <taxon>Streptophyta</taxon>
        <taxon>Embryophyta</taxon>
        <taxon>Tracheophyta</taxon>
        <taxon>Spermatophyta</taxon>
        <taxon>Magnoliopsida</taxon>
        <taxon>eudicotyledons</taxon>
        <taxon>Gunneridae</taxon>
        <taxon>Pentapetalae</taxon>
        <taxon>rosids</taxon>
        <taxon>malvids</taxon>
        <taxon>Myrtales</taxon>
        <taxon>Lythraceae</taxon>
        <taxon>Punica</taxon>
    </lineage>
</organism>
<protein>
    <submittedName>
        <fullName evidence="4">F-box protein SKIP23-like</fullName>
    </submittedName>
</protein>
<dbReference type="InterPro" id="IPR050942">
    <property type="entry name" value="F-box_BR-signaling"/>
</dbReference>
<dbReference type="PANTHER" id="PTHR44259:SF93">
    <property type="entry name" value="PROTEIN, PUTATIVE (DUF295)-RELATED"/>
    <property type="match status" value="1"/>
</dbReference>
<dbReference type="SUPFAM" id="SSF81383">
    <property type="entry name" value="F-box domain"/>
    <property type="match status" value="1"/>
</dbReference>
<dbReference type="OrthoDB" id="1519185at2759"/>
<dbReference type="InterPro" id="IPR036047">
    <property type="entry name" value="F-box-like_dom_sf"/>
</dbReference>
<keyword evidence="3" id="KW-1185">Reference proteome</keyword>
<feature type="compositionally biased region" description="Acidic residues" evidence="1">
    <location>
        <begin position="300"/>
        <end position="323"/>
    </location>
</feature>
<reference evidence="3" key="1">
    <citation type="journal article" date="2020" name="Plant Biotechnol. J.">
        <title>The pomegranate (Punica granatum L.) draft genome dissects genetic divergence between soft- and hard-seeded cultivars.</title>
        <authorList>
            <person name="Luo X."/>
            <person name="Li H."/>
            <person name="Wu Z."/>
            <person name="Yao W."/>
            <person name="Zhao P."/>
            <person name="Cao D."/>
            <person name="Yu H."/>
            <person name="Li K."/>
            <person name="Poudel K."/>
            <person name="Zhao D."/>
            <person name="Zhang F."/>
            <person name="Xia X."/>
            <person name="Chen L."/>
            <person name="Wang Q."/>
            <person name="Jing D."/>
            <person name="Cao S."/>
        </authorList>
    </citation>
    <scope>NUCLEOTIDE SEQUENCE [LARGE SCALE GENOMIC DNA]</scope>
    <source>
        <strain evidence="3">cv. Tunisia</strain>
    </source>
</reference>
<gene>
    <name evidence="4" type="primary">LOC116203093</name>
</gene>
<evidence type="ECO:0000313" key="4">
    <source>
        <dbReference type="RefSeq" id="XP_031390617.1"/>
    </source>
</evidence>
<evidence type="ECO:0000313" key="3">
    <source>
        <dbReference type="Proteomes" id="UP000515151"/>
    </source>
</evidence>
<dbReference type="AlphaFoldDB" id="A0A6P8D0K6"/>
<proteinExistence type="predicted"/>
<dbReference type="InterPro" id="IPR005174">
    <property type="entry name" value="KIB1-4_b-propeller"/>
</dbReference>
<sequence length="465" mass="52800">MDILSVIKSRVFISSSLDMAITWSSGPSPDWTLLPKDVFGLVLDKLVDISDRVRTASVCKPWLSIAQDHSMRWLKPAPTQLPMLLVPTDDNSTTHRGLYCVDGNRVLGSRLHIPYSKRCCGSSHGWLIFAEEDLALTLFNPFSQETIHLPPITRVPTSEEIGESYYSHEYEIRKAVLSKDPSLAPNDYEVLALYGFCDARLALFQSGENSWVYLKQENYEEYYFEDIIYYQGHRLALGSKCCVYKVLVSVVSDGEGIIRLGCIKRLKSRAEQSYIVDCGDSLMWIDRFYVQSDYIGDDDDDDLGSSEDDADDHQDSTDEDDHDQDSSNDRATGYFEIDGKLYTYISDIHHLTSSFKVYQMKSIEGNIELVESDQLDGRALFLGHNHSCWILASDFPGCRPNCIYYMDDWMEAAYQPLGAIDIGVFSLEDQCTRPLYVPTPKQWELPPPIWIVPQGNPVNMLSLSE</sequence>
<feature type="domain" description="KIB1-4 beta-propeller" evidence="2">
    <location>
        <begin position="112"/>
        <end position="426"/>
    </location>
</feature>
<dbReference type="RefSeq" id="XP_031390617.1">
    <property type="nucleotide sequence ID" value="XM_031534757.1"/>
</dbReference>
<dbReference type="GeneID" id="116203093"/>
<accession>A0A6P8D0K6</accession>
<reference evidence="4" key="2">
    <citation type="submission" date="2025-08" db="UniProtKB">
        <authorList>
            <consortium name="RefSeq"/>
        </authorList>
    </citation>
    <scope>IDENTIFICATION</scope>
    <source>
        <tissue evidence="4">Leaf</tissue>
    </source>
</reference>
<dbReference type="Gene3D" id="1.20.1280.50">
    <property type="match status" value="1"/>
</dbReference>
<dbReference type="Proteomes" id="UP000515151">
    <property type="component" value="Chromosome 4"/>
</dbReference>
<dbReference type="Pfam" id="PF03478">
    <property type="entry name" value="Beta-prop_KIB1-4"/>
    <property type="match status" value="1"/>
</dbReference>
<evidence type="ECO:0000259" key="2">
    <source>
        <dbReference type="Pfam" id="PF03478"/>
    </source>
</evidence>